<protein>
    <submittedName>
        <fullName evidence="1">Uncharacterized protein</fullName>
    </submittedName>
</protein>
<gene>
    <name evidence="1" type="ORF">Taro_032830</name>
</gene>
<evidence type="ECO:0000313" key="1">
    <source>
        <dbReference type="EMBL" id="MQM00103.1"/>
    </source>
</evidence>
<feature type="non-terminal residue" evidence="1">
    <location>
        <position position="1"/>
    </location>
</feature>
<organism evidence="1 2">
    <name type="scientific">Colocasia esculenta</name>
    <name type="common">Wild taro</name>
    <name type="synonym">Arum esculentum</name>
    <dbReference type="NCBI Taxonomy" id="4460"/>
    <lineage>
        <taxon>Eukaryota</taxon>
        <taxon>Viridiplantae</taxon>
        <taxon>Streptophyta</taxon>
        <taxon>Embryophyta</taxon>
        <taxon>Tracheophyta</taxon>
        <taxon>Spermatophyta</taxon>
        <taxon>Magnoliopsida</taxon>
        <taxon>Liliopsida</taxon>
        <taxon>Araceae</taxon>
        <taxon>Aroideae</taxon>
        <taxon>Colocasieae</taxon>
        <taxon>Colocasia</taxon>
    </lineage>
</organism>
<sequence>MRLPLYIVSHLVIFEVCKHRRKCLDKTMFLSESSYLYVSCYHPEVV</sequence>
<name>A0A843VMB0_COLES</name>
<accession>A0A843VMB0</accession>
<dbReference type="Proteomes" id="UP000652761">
    <property type="component" value="Unassembled WGS sequence"/>
</dbReference>
<reference evidence="1" key="1">
    <citation type="submission" date="2017-07" db="EMBL/GenBank/DDBJ databases">
        <title>Taro Niue Genome Assembly and Annotation.</title>
        <authorList>
            <person name="Atibalentja N."/>
            <person name="Keating K."/>
            <person name="Fields C.J."/>
        </authorList>
    </citation>
    <scope>NUCLEOTIDE SEQUENCE</scope>
    <source>
        <strain evidence="1">Niue_2</strain>
        <tissue evidence="1">Leaf</tissue>
    </source>
</reference>
<dbReference type="AlphaFoldDB" id="A0A843VMB0"/>
<comment type="caution">
    <text evidence="1">The sequence shown here is derived from an EMBL/GenBank/DDBJ whole genome shotgun (WGS) entry which is preliminary data.</text>
</comment>
<proteinExistence type="predicted"/>
<keyword evidence="2" id="KW-1185">Reference proteome</keyword>
<dbReference type="EMBL" id="NMUH01002459">
    <property type="protein sequence ID" value="MQM00103.1"/>
    <property type="molecule type" value="Genomic_DNA"/>
</dbReference>
<evidence type="ECO:0000313" key="2">
    <source>
        <dbReference type="Proteomes" id="UP000652761"/>
    </source>
</evidence>